<keyword evidence="2" id="KW-1133">Transmembrane helix</keyword>
<evidence type="ECO:0000313" key="4">
    <source>
        <dbReference type="Proteomes" id="UP000639643"/>
    </source>
</evidence>
<sequence length="587" mass="65616">MPTEHNSSHHEPGAFPEPTKPSTVRRASAEQLLRPISPPGYYQNPSTAIHSSQGPDIDRASIRSLGTNVSSIEGATAPSKLSTSSNASWNKFRGFLSFEQPHWSLELSAIGLSISSLTAIIILLALYNDKPLVSWTWPISFNAVVSTLSATSRATLAFAISACISQGKWNWYRTRNDKIVVFDRFEEASRGPWGSLRLLWWTRLRPNPQTSIEGMKIAVKYDYGAVAAIWEGFSDLATVDILKPTQVWFSRYAELAVQATYRPNTTISFNDLRTLIVSYAIMQSDQRFRQGQQNWSESTVDAQECALYFCTNIYRSAVENGVLRETILGSYSNRNLDSYVYDSSSDPKDIEAYRAHNQEIGYTLYGGVIDNSRTDLQLTISEDEYFAATRIKNSEGLRFNVSHNATGSLVNCLLEEFWQPKDGTQLFYSQQQGKRPAIMSILGTSGNITRNFENVAASLTKWMRNRSMRDEPFSGAANEWVVRIRVNWEYLSLPVGALVIGCIFCVLSIVETRRLRLPAWRGSSLATLAYGLDPESRGMLRDGGQTTKLDGQARAVEVKFVDSEKGPQLVHEKQDVVEAGEGQDRLG</sequence>
<keyword evidence="2" id="KW-0812">Transmembrane</keyword>
<reference evidence="3" key="1">
    <citation type="journal article" date="2020" name="Phytopathology">
        <title>Genome Sequence Resources of Colletotrichum truncatum, C. plurivorum, C. musicola, and C. sojae: Four Species Pathogenic to Soybean (Glycine max).</title>
        <authorList>
            <person name="Rogerio F."/>
            <person name="Boufleur T.R."/>
            <person name="Ciampi-Guillardi M."/>
            <person name="Sukno S.A."/>
            <person name="Thon M.R."/>
            <person name="Massola Junior N.S."/>
            <person name="Baroncelli R."/>
        </authorList>
    </citation>
    <scope>NUCLEOTIDE SEQUENCE</scope>
    <source>
        <strain evidence="3">LFN0074</strain>
    </source>
</reference>
<dbReference type="EMBL" id="WIGM01000648">
    <property type="protein sequence ID" value="KAF6817706.1"/>
    <property type="molecule type" value="Genomic_DNA"/>
</dbReference>
<feature type="transmembrane region" description="Helical" evidence="2">
    <location>
        <begin position="490"/>
        <end position="510"/>
    </location>
</feature>
<keyword evidence="2" id="KW-0472">Membrane</keyword>
<dbReference type="Pfam" id="PF11374">
    <property type="entry name" value="DUF3176"/>
    <property type="match status" value="1"/>
</dbReference>
<dbReference type="Proteomes" id="UP000639643">
    <property type="component" value="Unassembled WGS sequence"/>
</dbReference>
<feature type="compositionally biased region" description="Basic and acidic residues" evidence="1">
    <location>
        <begin position="1"/>
        <end position="12"/>
    </location>
</feature>
<dbReference type="PANTHER" id="PTHR35394">
    <property type="entry name" value="DUF3176 DOMAIN-CONTAINING PROTEIN"/>
    <property type="match status" value="1"/>
</dbReference>
<keyword evidence="4" id="KW-1185">Reference proteome</keyword>
<feature type="compositionally biased region" description="Polar residues" evidence="1">
    <location>
        <begin position="43"/>
        <end position="54"/>
    </location>
</feature>
<feature type="region of interest" description="Disordered" evidence="1">
    <location>
        <begin position="1"/>
        <end position="57"/>
    </location>
</feature>
<gene>
    <name evidence="3" type="ORF">CMUS01_12037</name>
</gene>
<proteinExistence type="predicted"/>
<dbReference type="OrthoDB" id="5376804at2759"/>
<accession>A0A8H6JS60</accession>
<organism evidence="3 4">
    <name type="scientific">Colletotrichum musicola</name>
    <dbReference type="NCBI Taxonomy" id="2175873"/>
    <lineage>
        <taxon>Eukaryota</taxon>
        <taxon>Fungi</taxon>
        <taxon>Dikarya</taxon>
        <taxon>Ascomycota</taxon>
        <taxon>Pezizomycotina</taxon>
        <taxon>Sordariomycetes</taxon>
        <taxon>Hypocreomycetidae</taxon>
        <taxon>Glomerellales</taxon>
        <taxon>Glomerellaceae</taxon>
        <taxon>Colletotrichum</taxon>
        <taxon>Colletotrichum orchidearum species complex</taxon>
    </lineage>
</organism>
<comment type="caution">
    <text evidence="3">The sequence shown here is derived from an EMBL/GenBank/DDBJ whole genome shotgun (WGS) entry which is preliminary data.</text>
</comment>
<evidence type="ECO:0000313" key="3">
    <source>
        <dbReference type="EMBL" id="KAF6817706.1"/>
    </source>
</evidence>
<evidence type="ECO:0000256" key="2">
    <source>
        <dbReference type="SAM" id="Phobius"/>
    </source>
</evidence>
<dbReference type="AlphaFoldDB" id="A0A8H6JS60"/>
<dbReference type="PANTHER" id="PTHR35394:SF5">
    <property type="entry name" value="DUF3176 DOMAIN-CONTAINING PROTEIN"/>
    <property type="match status" value="1"/>
</dbReference>
<name>A0A8H6JS60_9PEZI</name>
<evidence type="ECO:0000256" key="1">
    <source>
        <dbReference type="SAM" id="MobiDB-lite"/>
    </source>
</evidence>
<protein>
    <submittedName>
        <fullName evidence="3">Uncharacterized protein</fullName>
    </submittedName>
</protein>
<dbReference type="InterPro" id="IPR021514">
    <property type="entry name" value="DUF3176"/>
</dbReference>